<evidence type="ECO:0000256" key="1">
    <source>
        <dbReference type="SAM" id="MobiDB-lite"/>
    </source>
</evidence>
<comment type="caution">
    <text evidence="2">The sequence shown here is derived from an EMBL/GenBank/DDBJ whole genome shotgun (WGS) entry which is preliminary data.</text>
</comment>
<evidence type="ECO:0000313" key="2">
    <source>
        <dbReference type="EMBL" id="KAA0013579.1"/>
    </source>
</evidence>
<reference evidence="2 3" key="1">
    <citation type="submission" date="2019-08" db="EMBL/GenBank/DDBJ databases">
        <title>Bioinformatics analysis of the strain L3 and L5.</title>
        <authorList>
            <person name="Li X."/>
        </authorList>
    </citation>
    <scope>NUCLEOTIDE SEQUENCE [LARGE SCALE GENOMIC DNA]</scope>
    <source>
        <strain evidence="2 3">L5</strain>
    </source>
</reference>
<organism evidence="2 3">
    <name type="scientific">Billgrantia pellis</name>
    <dbReference type="NCBI Taxonomy" id="2606936"/>
    <lineage>
        <taxon>Bacteria</taxon>
        <taxon>Pseudomonadati</taxon>
        <taxon>Pseudomonadota</taxon>
        <taxon>Gammaproteobacteria</taxon>
        <taxon>Oceanospirillales</taxon>
        <taxon>Halomonadaceae</taxon>
        <taxon>Billgrantia</taxon>
    </lineage>
</organism>
<keyword evidence="3" id="KW-1185">Reference proteome</keyword>
<dbReference type="Proteomes" id="UP000486760">
    <property type="component" value="Unassembled WGS sequence"/>
</dbReference>
<name>A0A7V7KJ89_9GAMM</name>
<proteinExistence type="predicted"/>
<sequence>MLMRQPSELDANRERWRTGKRQRRRQSVGVDEPDALRASIQNRYYNATPMHGAKACTFWTGTV</sequence>
<protein>
    <submittedName>
        <fullName evidence="2">Uncharacterized protein</fullName>
    </submittedName>
</protein>
<evidence type="ECO:0000313" key="3">
    <source>
        <dbReference type="Proteomes" id="UP000486760"/>
    </source>
</evidence>
<accession>A0A7V7KJ89</accession>
<gene>
    <name evidence="2" type="ORF">F0A17_04220</name>
</gene>
<dbReference type="EMBL" id="VTPY01000002">
    <property type="protein sequence ID" value="KAA0013579.1"/>
    <property type="molecule type" value="Genomic_DNA"/>
</dbReference>
<dbReference type="AlphaFoldDB" id="A0A7V7KJ89"/>
<feature type="region of interest" description="Disordered" evidence="1">
    <location>
        <begin position="1"/>
        <end position="33"/>
    </location>
</feature>